<reference evidence="3" key="1">
    <citation type="submission" date="2016-11" db="EMBL/GenBank/DDBJ databases">
        <authorList>
            <person name="Varghese N."/>
            <person name="Submissions S."/>
        </authorList>
    </citation>
    <scope>NUCLEOTIDE SEQUENCE [LARGE SCALE GENOMIC DNA]</scope>
    <source>
        <strain evidence="3">DSM 29326</strain>
    </source>
</reference>
<name>A0A1M5F419_LOKAT</name>
<dbReference type="Gene3D" id="3.90.550.10">
    <property type="entry name" value="Spore Coat Polysaccharide Biosynthesis Protein SpsA, Chain A"/>
    <property type="match status" value="1"/>
</dbReference>
<keyword evidence="3" id="KW-1185">Reference proteome</keyword>
<dbReference type="PANTHER" id="PTHR43179">
    <property type="entry name" value="RHAMNOSYLTRANSFERASE WBBL"/>
    <property type="match status" value="1"/>
</dbReference>
<gene>
    <name evidence="2" type="ORF">SAMN05444339_11716</name>
</gene>
<dbReference type="PANTHER" id="PTHR43179:SF7">
    <property type="entry name" value="RHAMNOSYLTRANSFERASE WBBL"/>
    <property type="match status" value="1"/>
</dbReference>
<evidence type="ECO:0000313" key="3">
    <source>
        <dbReference type="Proteomes" id="UP000183987"/>
    </source>
</evidence>
<dbReference type="EMBL" id="FQUE01000017">
    <property type="protein sequence ID" value="SHF86350.1"/>
    <property type="molecule type" value="Genomic_DNA"/>
</dbReference>
<feature type="domain" description="Glycosyltransferase 2-like" evidence="1">
    <location>
        <begin position="16"/>
        <end position="142"/>
    </location>
</feature>
<dbReference type="RefSeq" id="WP_245810798.1">
    <property type="nucleotide sequence ID" value="NZ_FQUE01000017.1"/>
</dbReference>
<protein>
    <recommendedName>
        <fullName evidence="1">Glycosyltransferase 2-like domain-containing protein</fullName>
    </recommendedName>
</protein>
<dbReference type="STRING" id="366533.SAMN05444339_11716"/>
<dbReference type="AlphaFoldDB" id="A0A1M5F419"/>
<evidence type="ECO:0000313" key="2">
    <source>
        <dbReference type="EMBL" id="SHF86350.1"/>
    </source>
</evidence>
<evidence type="ECO:0000259" key="1">
    <source>
        <dbReference type="Pfam" id="PF00535"/>
    </source>
</evidence>
<dbReference type="Proteomes" id="UP000183987">
    <property type="component" value="Unassembled WGS sequence"/>
</dbReference>
<accession>A0A1M5F419</accession>
<dbReference type="SUPFAM" id="SSF53448">
    <property type="entry name" value="Nucleotide-diphospho-sugar transferases"/>
    <property type="match status" value="1"/>
</dbReference>
<proteinExistence type="predicted"/>
<dbReference type="InterPro" id="IPR001173">
    <property type="entry name" value="Glyco_trans_2-like"/>
</dbReference>
<dbReference type="CDD" id="cd04186">
    <property type="entry name" value="GT_2_like_c"/>
    <property type="match status" value="1"/>
</dbReference>
<dbReference type="InterPro" id="IPR029044">
    <property type="entry name" value="Nucleotide-diphossugar_trans"/>
</dbReference>
<sequence>MTLISDTARGAEADLTVIVVSYNTRALTLTCLETLYANTAHTRFRTVVWDNASSDGSPEAVAARFPQVQVIASPDNLGFARANNVVAAQVTTDWLLLLNPDTEVHAGAVDNLLAFSKAHPGAGITGGRTVFPDGSLNIASCWKQITPWSAFCMAVGLTAAFRKSALFNPEAMGSWQRDSVREVDIVVGCFLMAPRALWQELGGFDLKYFMYGEEADLCLRAKARGYQPMITPDAQIMHLVGASSGRVADKVVMVARSRVTLIRDHWPQVLVPLGLAMMWLWGALRVAAARALALSGRARHRETATKWRGIWARRGDWLKGYGT</sequence>
<organism evidence="2 3">
    <name type="scientific">Loktanella atrilutea</name>
    <dbReference type="NCBI Taxonomy" id="366533"/>
    <lineage>
        <taxon>Bacteria</taxon>
        <taxon>Pseudomonadati</taxon>
        <taxon>Pseudomonadota</taxon>
        <taxon>Alphaproteobacteria</taxon>
        <taxon>Rhodobacterales</taxon>
        <taxon>Roseobacteraceae</taxon>
        <taxon>Loktanella</taxon>
    </lineage>
</organism>
<dbReference type="Pfam" id="PF00535">
    <property type="entry name" value="Glycos_transf_2"/>
    <property type="match status" value="1"/>
</dbReference>